<comment type="caution">
    <text evidence="2">The sequence shown here is derived from an EMBL/GenBank/DDBJ whole genome shotgun (WGS) entry which is preliminary data.</text>
</comment>
<dbReference type="Proteomes" id="UP000230729">
    <property type="component" value="Unassembled WGS sequence"/>
</dbReference>
<dbReference type="EMBL" id="PCSD01000047">
    <property type="protein sequence ID" value="PIP33826.1"/>
    <property type="molecule type" value="Genomic_DNA"/>
</dbReference>
<reference evidence="2 3" key="1">
    <citation type="submission" date="2017-09" db="EMBL/GenBank/DDBJ databases">
        <title>Depth-based differentiation of microbial function through sediment-hosted aquifers and enrichment of novel symbionts in the deep terrestrial subsurface.</title>
        <authorList>
            <person name="Probst A.J."/>
            <person name="Ladd B."/>
            <person name="Jarett J.K."/>
            <person name="Geller-Mcgrath D.E."/>
            <person name="Sieber C.M."/>
            <person name="Emerson J.B."/>
            <person name="Anantharaman K."/>
            <person name="Thomas B.C."/>
            <person name="Malmstrom R."/>
            <person name="Stieglmeier M."/>
            <person name="Klingl A."/>
            <person name="Woyke T."/>
            <person name="Ryan C.M."/>
            <person name="Banfield J.F."/>
        </authorList>
    </citation>
    <scope>NUCLEOTIDE SEQUENCE [LARGE SCALE GENOMIC DNA]</scope>
    <source>
        <strain evidence="2">CG23_combo_of_CG06-09_8_20_14_all_49_15</strain>
    </source>
</reference>
<dbReference type="InterPro" id="IPR001173">
    <property type="entry name" value="Glyco_trans_2-like"/>
</dbReference>
<feature type="domain" description="Glycosyltransferase 2-like" evidence="1">
    <location>
        <begin position="9"/>
        <end position="141"/>
    </location>
</feature>
<dbReference type="Gene3D" id="3.90.550.10">
    <property type="entry name" value="Spore Coat Polysaccharide Biosynthesis Protein SpsA, Chain A"/>
    <property type="match status" value="1"/>
</dbReference>
<proteinExistence type="predicted"/>
<dbReference type="PANTHER" id="PTHR43179:SF7">
    <property type="entry name" value="RHAMNOSYLTRANSFERASE WBBL"/>
    <property type="match status" value="1"/>
</dbReference>
<evidence type="ECO:0000313" key="3">
    <source>
        <dbReference type="Proteomes" id="UP000230729"/>
    </source>
</evidence>
<name>A0A2G9ZKX0_9BACT</name>
<dbReference type="SUPFAM" id="SSF53448">
    <property type="entry name" value="Nucleotide-diphospho-sugar transferases"/>
    <property type="match status" value="1"/>
</dbReference>
<dbReference type="Pfam" id="PF00535">
    <property type="entry name" value="Glycos_transf_2"/>
    <property type="match status" value="1"/>
</dbReference>
<evidence type="ECO:0000259" key="1">
    <source>
        <dbReference type="Pfam" id="PF00535"/>
    </source>
</evidence>
<dbReference type="CDD" id="cd04186">
    <property type="entry name" value="GT_2_like_c"/>
    <property type="match status" value="1"/>
</dbReference>
<sequence length="289" mass="32674">MIMPNPDLSIIIVSWNVAGLLRANLASLPMAAAGLAAEIFVVDNHSSDNTVDLIKTEFPDVRLIANQENLGFARANNLAIRASRGRYVLLLNPDMRVRSGALKKMLDWLDQHPAAGVAGGRLLDAQGRNLPHVRRWPTLWDQSLIILKLPHLWPSLLDSYLCPDFDYSQAAPVDSVRGSFFFIRRELIDKLGGLDERYFLWFEEVDFCRQARAAAYQVYYSPAAEAIDYHGRSFAQVPRGRAQAYFRASMLAYFRKWQPAWQGSLLRAIWPLGQALAWLAGKCRISRKS</sequence>
<evidence type="ECO:0000313" key="2">
    <source>
        <dbReference type="EMBL" id="PIP33826.1"/>
    </source>
</evidence>
<accession>A0A2G9ZKX0</accession>
<dbReference type="InterPro" id="IPR029044">
    <property type="entry name" value="Nucleotide-diphossugar_trans"/>
</dbReference>
<dbReference type="AlphaFoldDB" id="A0A2G9ZKX0"/>
<keyword evidence="2" id="KW-0808">Transferase</keyword>
<dbReference type="GO" id="GO:0016740">
    <property type="term" value="F:transferase activity"/>
    <property type="evidence" value="ECO:0007669"/>
    <property type="project" value="UniProtKB-KW"/>
</dbReference>
<organism evidence="2 3">
    <name type="scientific">Candidatus Falkowbacteria bacterium CG23_combo_of_CG06-09_8_20_14_all_49_15</name>
    <dbReference type="NCBI Taxonomy" id="1974572"/>
    <lineage>
        <taxon>Bacteria</taxon>
        <taxon>Candidatus Falkowiibacteriota</taxon>
    </lineage>
</organism>
<protein>
    <submittedName>
        <fullName evidence="2">Glycosyl transferase</fullName>
    </submittedName>
</protein>
<gene>
    <name evidence="2" type="ORF">COX22_02290</name>
</gene>
<dbReference type="PANTHER" id="PTHR43179">
    <property type="entry name" value="RHAMNOSYLTRANSFERASE WBBL"/>
    <property type="match status" value="1"/>
</dbReference>